<dbReference type="Proteomes" id="UP000483004">
    <property type="component" value="Unassembled WGS sequence"/>
</dbReference>
<name>A0A6L3VX75_9ACTN</name>
<proteinExistence type="predicted"/>
<dbReference type="RefSeq" id="WP_151539693.1">
    <property type="nucleotide sequence ID" value="NZ_WBMR01000019.1"/>
</dbReference>
<gene>
    <name evidence="1" type="ORF">F9B16_09835</name>
</gene>
<keyword evidence="2" id="KW-1185">Reference proteome</keyword>
<dbReference type="OrthoDB" id="9952919at2"/>
<dbReference type="AlphaFoldDB" id="A0A6L3VX75"/>
<organism evidence="1 2">
    <name type="scientific">Actinomadura montaniterrae</name>
    <dbReference type="NCBI Taxonomy" id="1803903"/>
    <lineage>
        <taxon>Bacteria</taxon>
        <taxon>Bacillati</taxon>
        <taxon>Actinomycetota</taxon>
        <taxon>Actinomycetes</taxon>
        <taxon>Streptosporangiales</taxon>
        <taxon>Thermomonosporaceae</taxon>
        <taxon>Actinomadura</taxon>
    </lineage>
</organism>
<comment type="caution">
    <text evidence="1">The sequence shown here is derived from an EMBL/GenBank/DDBJ whole genome shotgun (WGS) entry which is preliminary data.</text>
</comment>
<protein>
    <submittedName>
        <fullName evidence="1">Uncharacterized protein</fullName>
    </submittedName>
</protein>
<evidence type="ECO:0000313" key="1">
    <source>
        <dbReference type="EMBL" id="KAB2384738.1"/>
    </source>
</evidence>
<sequence length="171" mass="18573">MSEKPNCKVIRLGAVGALLECIAGRDDQAAELLAMLNGAELQAVENGAVALSLHASRARKAIEERAEASGTHFLVVHEEPDDGMDIDHPASCPVETLYDGRVEVRTCLVAEMEMQFGLEDYFHRDGAPGEGEAVAVAVGRHPIEYWTNGAIDDRFECGLRLATINEPKESR</sequence>
<dbReference type="EMBL" id="WBMR01000019">
    <property type="protein sequence ID" value="KAB2384738.1"/>
    <property type="molecule type" value="Genomic_DNA"/>
</dbReference>
<accession>A0A6L3VX75</accession>
<reference evidence="1 2" key="1">
    <citation type="submission" date="2019-09" db="EMBL/GenBank/DDBJ databases">
        <title>Actinomadura physcomitrii sp. nov., a novel actinomycete isolated from moss [Physcomitrium sphaericum (Ludw) Fuernr].</title>
        <authorList>
            <person name="Liu C."/>
            <person name="Zhuang X."/>
        </authorList>
    </citation>
    <scope>NUCLEOTIDE SEQUENCE [LARGE SCALE GENOMIC DNA]</scope>
    <source>
        <strain evidence="1 2">CYP1-1B</strain>
    </source>
</reference>
<evidence type="ECO:0000313" key="2">
    <source>
        <dbReference type="Proteomes" id="UP000483004"/>
    </source>
</evidence>